<keyword evidence="6" id="KW-0689">Ribosomal protein</keyword>
<dbReference type="Pfam" id="PF00097">
    <property type="entry name" value="zf-C3HC4"/>
    <property type="match status" value="1"/>
</dbReference>
<evidence type="ECO:0000256" key="7">
    <source>
        <dbReference type="ARBA" id="ARBA00023128"/>
    </source>
</evidence>
<keyword evidence="5" id="KW-0862">Zinc</keyword>
<evidence type="ECO:0000256" key="10">
    <source>
        <dbReference type="ARBA" id="ARBA00082661"/>
    </source>
</evidence>
<comment type="similarity">
    <text evidence="2">Belongs to the universal ribosomal protein uL18 family.</text>
</comment>
<evidence type="ECO:0000256" key="11">
    <source>
        <dbReference type="PROSITE-ProRule" id="PRU00175"/>
    </source>
</evidence>
<dbReference type="CDD" id="cd16574">
    <property type="entry name" value="RING-HC_Topors"/>
    <property type="match status" value="1"/>
</dbReference>
<dbReference type="WBParaSite" id="scf7180000422826.g9688">
    <property type="protein sequence ID" value="scf7180000422826.g9688"/>
    <property type="gene ID" value="scf7180000422826.g9688"/>
</dbReference>
<feature type="compositionally biased region" description="Low complexity" evidence="12">
    <location>
        <begin position="511"/>
        <end position="522"/>
    </location>
</feature>
<evidence type="ECO:0000256" key="6">
    <source>
        <dbReference type="ARBA" id="ARBA00022980"/>
    </source>
</evidence>
<dbReference type="InterPro" id="IPR013083">
    <property type="entry name" value="Znf_RING/FYVE/PHD"/>
</dbReference>
<dbReference type="GO" id="GO:0005840">
    <property type="term" value="C:ribosome"/>
    <property type="evidence" value="ECO:0007669"/>
    <property type="project" value="UniProtKB-KW"/>
</dbReference>
<feature type="compositionally biased region" description="Low complexity" evidence="12">
    <location>
        <begin position="541"/>
        <end position="556"/>
    </location>
</feature>
<reference evidence="15" key="1">
    <citation type="submission" date="2022-11" db="UniProtKB">
        <authorList>
            <consortium name="WormBaseParasite"/>
        </authorList>
    </citation>
    <scope>IDENTIFICATION</scope>
</reference>
<keyword evidence="4 11" id="KW-0863">Zinc-finger</keyword>
<proteinExistence type="inferred from homology"/>
<dbReference type="FunFam" id="3.30.420.80:FF:000005">
    <property type="entry name" value="39S ribosomal protein L18, mitochondrial"/>
    <property type="match status" value="1"/>
</dbReference>
<dbReference type="CDD" id="cd00432">
    <property type="entry name" value="Ribosomal_L18_L5e"/>
    <property type="match status" value="1"/>
</dbReference>
<dbReference type="GO" id="GO:0005743">
    <property type="term" value="C:mitochondrial inner membrane"/>
    <property type="evidence" value="ECO:0007669"/>
    <property type="project" value="UniProtKB-ARBA"/>
</dbReference>
<organism evidence="14 15">
    <name type="scientific">Meloidogyne floridensis</name>
    <dbReference type="NCBI Taxonomy" id="298350"/>
    <lineage>
        <taxon>Eukaryota</taxon>
        <taxon>Metazoa</taxon>
        <taxon>Ecdysozoa</taxon>
        <taxon>Nematoda</taxon>
        <taxon>Chromadorea</taxon>
        <taxon>Rhabditida</taxon>
        <taxon>Tylenchina</taxon>
        <taxon>Tylenchomorpha</taxon>
        <taxon>Tylenchoidea</taxon>
        <taxon>Meloidogynidae</taxon>
        <taxon>Meloidogyninae</taxon>
        <taxon>Meloidogyne</taxon>
    </lineage>
</organism>
<dbReference type="Proteomes" id="UP000887560">
    <property type="component" value="Unplaced"/>
</dbReference>
<dbReference type="PANTHER" id="PTHR12899">
    <property type="entry name" value="39S RIBOSOMAL PROTEIN L18, MITOCHONDRIAL"/>
    <property type="match status" value="1"/>
</dbReference>
<evidence type="ECO:0000256" key="2">
    <source>
        <dbReference type="ARBA" id="ARBA00007116"/>
    </source>
</evidence>
<dbReference type="InterPro" id="IPR018957">
    <property type="entry name" value="Znf_C3HC4_RING-type"/>
</dbReference>
<dbReference type="InterPro" id="IPR001841">
    <property type="entry name" value="Znf_RING"/>
</dbReference>
<evidence type="ECO:0000313" key="14">
    <source>
        <dbReference type="Proteomes" id="UP000887560"/>
    </source>
</evidence>
<dbReference type="InterPro" id="IPR058746">
    <property type="entry name" value="Znf_RING-type_Topors"/>
</dbReference>
<evidence type="ECO:0000259" key="13">
    <source>
        <dbReference type="PROSITE" id="PS50089"/>
    </source>
</evidence>
<keyword evidence="3" id="KW-0479">Metal-binding</keyword>
<dbReference type="PANTHER" id="PTHR12899:SF3">
    <property type="entry name" value="LARGE RIBOSOMAL SUBUNIT PROTEIN UL18M"/>
    <property type="match status" value="1"/>
</dbReference>
<accession>A0A915NZC2</accession>
<evidence type="ECO:0000256" key="5">
    <source>
        <dbReference type="ARBA" id="ARBA00022833"/>
    </source>
</evidence>
<sequence length="761" mass="88021">MSTQDLSKERVCPICLHHWNDPTVLDNCNHIFCFDCIIEWTRLKPVCPLCKCSLELLKHRLWVNDSVLPNWETEGQIENIMELRSEYELERLREKSARQPEHERQAVIHLVKHMLGDLYTLRNMSITTFASDTIFKNAIDAINKELDEYKKLLIAFNDGASRSELFKSPAFRRVVYKENLSPSSICQPLFNIALNADYIKNNKDIVMNHIMPFVIREICALTRKDAIDIHVYMENIMDYFTTKLKRQQIVSLKPVCPLCKCSLELLKHRLWVNDAVLPNWETEGQIENIMELRSEYELERLREKSARQPEHERQAVIHLVKHMLGDLYTLRNMSITTFASDTIFKNAIDAINKELDEYKKLLIAFNDGAARCELFKSPAFRRVVYKENLSPSSICQPLFNIALNADYIKNNRDIVMNHIMPFVIREICALTRKDAIDIHVYMENIMDYFTTKLKRQQIVSVRRSNYVGDFFPEDDDVLVLNSNVDVEVLGQSNSNRRSQSNHQSPVSMEIPNNNASPASNSNFAIGLDPEDNDDVEIIQVSSANNQNNQRSRSLNNYFDPNSMDVSDSTSVASPLQRKMTSVKFAQRFVNKNPRNMEMCRLLRKPDGWEFEKDRMRKNYIYRVDFTVTKNSTTASVVHYERGQAVIEASTNEKSVRNQLYSPTDVSAAQNIGRLLAHRCAMAGIKYITSGITPEELEGSKRRSAFIKALEESGIILFEPESIPHTHLNDPHLTWEPFPFKHTHDDKLDELDLELEPGKVFD</sequence>
<dbReference type="AlphaFoldDB" id="A0A915NZC2"/>
<keyword evidence="7" id="KW-0496">Mitochondrion</keyword>
<keyword evidence="14" id="KW-1185">Reference proteome</keyword>
<name>A0A915NZC2_9BILA</name>
<dbReference type="InterPro" id="IPR036967">
    <property type="entry name" value="Ribosomal_uS11_sf"/>
</dbReference>
<dbReference type="SUPFAM" id="SSF57850">
    <property type="entry name" value="RING/U-box"/>
    <property type="match status" value="1"/>
</dbReference>
<dbReference type="PROSITE" id="PS00518">
    <property type="entry name" value="ZF_RING_1"/>
    <property type="match status" value="1"/>
</dbReference>
<feature type="compositionally biased region" description="Low complexity" evidence="12">
    <location>
        <begin position="490"/>
        <end position="504"/>
    </location>
</feature>
<dbReference type="SMART" id="SM00184">
    <property type="entry name" value="RING"/>
    <property type="match status" value="1"/>
</dbReference>
<dbReference type="InterPro" id="IPR057268">
    <property type="entry name" value="Ribosomal_L18"/>
</dbReference>
<evidence type="ECO:0000256" key="9">
    <source>
        <dbReference type="ARBA" id="ARBA00069051"/>
    </source>
</evidence>
<evidence type="ECO:0000256" key="12">
    <source>
        <dbReference type="SAM" id="MobiDB-lite"/>
    </source>
</evidence>
<evidence type="ECO:0000256" key="3">
    <source>
        <dbReference type="ARBA" id="ARBA00022723"/>
    </source>
</evidence>
<dbReference type="Gene3D" id="3.30.420.80">
    <property type="entry name" value="Ribosomal protein S11"/>
    <property type="match status" value="1"/>
</dbReference>
<dbReference type="GO" id="GO:0008097">
    <property type="term" value="F:5S rRNA binding"/>
    <property type="evidence" value="ECO:0007669"/>
    <property type="project" value="TreeGrafter"/>
</dbReference>
<feature type="domain" description="RING-type" evidence="13">
    <location>
        <begin position="12"/>
        <end position="51"/>
    </location>
</feature>
<feature type="region of interest" description="Disordered" evidence="12">
    <location>
        <begin position="490"/>
        <end position="526"/>
    </location>
</feature>
<dbReference type="GO" id="GO:0008270">
    <property type="term" value="F:zinc ion binding"/>
    <property type="evidence" value="ECO:0007669"/>
    <property type="project" value="UniProtKB-KW"/>
</dbReference>
<dbReference type="PROSITE" id="PS50089">
    <property type="entry name" value="ZF_RING_2"/>
    <property type="match status" value="1"/>
</dbReference>
<evidence type="ECO:0000256" key="8">
    <source>
        <dbReference type="ARBA" id="ARBA00023274"/>
    </source>
</evidence>
<keyword evidence="8" id="KW-0687">Ribonucleoprotein</keyword>
<comment type="subcellular location">
    <subcellularLocation>
        <location evidence="1">Mitochondrion</location>
    </subcellularLocation>
</comment>
<evidence type="ECO:0000256" key="1">
    <source>
        <dbReference type="ARBA" id="ARBA00004173"/>
    </source>
</evidence>
<evidence type="ECO:0000313" key="15">
    <source>
        <dbReference type="WBParaSite" id="scf7180000422826.g9688"/>
    </source>
</evidence>
<protein>
    <recommendedName>
        <fullName evidence="9">Large ribosomal subunit protein uL18m</fullName>
    </recommendedName>
    <alternativeName>
        <fullName evidence="10">39S ribosomal protein L18, mitochondrial</fullName>
    </alternativeName>
</protein>
<dbReference type="InterPro" id="IPR005484">
    <property type="entry name" value="Ribosomal_uL18_bac/plant/anim"/>
</dbReference>
<dbReference type="GO" id="GO:0006412">
    <property type="term" value="P:translation"/>
    <property type="evidence" value="ECO:0007669"/>
    <property type="project" value="InterPro"/>
</dbReference>
<dbReference type="SUPFAM" id="SSF53137">
    <property type="entry name" value="Translational machinery components"/>
    <property type="match status" value="1"/>
</dbReference>
<dbReference type="Gene3D" id="3.30.40.10">
    <property type="entry name" value="Zinc/RING finger domain, C3HC4 (zinc finger)"/>
    <property type="match status" value="1"/>
</dbReference>
<evidence type="ECO:0000256" key="4">
    <source>
        <dbReference type="ARBA" id="ARBA00022771"/>
    </source>
</evidence>
<dbReference type="GO" id="GO:1990904">
    <property type="term" value="C:ribonucleoprotein complex"/>
    <property type="evidence" value="ECO:0007669"/>
    <property type="project" value="UniProtKB-KW"/>
</dbReference>
<feature type="region of interest" description="Disordered" evidence="12">
    <location>
        <begin position="541"/>
        <end position="561"/>
    </location>
</feature>
<dbReference type="InterPro" id="IPR017907">
    <property type="entry name" value="Znf_RING_CS"/>
</dbReference>
<dbReference type="GO" id="GO:0003735">
    <property type="term" value="F:structural constituent of ribosome"/>
    <property type="evidence" value="ECO:0007669"/>
    <property type="project" value="InterPro"/>
</dbReference>